<evidence type="ECO:0000313" key="3">
    <source>
        <dbReference type="Proteomes" id="UP001332243"/>
    </source>
</evidence>
<evidence type="ECO:0000256" key="1">
    <source>
        <dbReference type="SAM" id="Phobius"/>
    </source>
</evidence>
<name>A0ABU7RLJ0_9ACTN</name>
<dbReference type="Pfam" id="PF19744">
    <property type="entry name" value="DUF6232"/>
    <property type="match status" value="1"/>
</dbReference>
<keyword evidence="1" id="KW-0472">Membrane</keyword>
<reference evidence="2 3" key="1">
    <citation type="submission" date="2024-01" db="EMBL/GenBank/DDBJ databases">
        <title>Genome insights into Plantactinospora sonchi sp. nov.</title>
        <authorList>
            <person name="Wang L."/>
        </authorList>
    </citation>
    <scope>NUCLEOTIDE SEQUENCE [LARGE SCALE GENOMIC DNA]</scope>
    <source>
        <strain evidence="2 3">NEAU-QY2</strain>
    </source>
</reference>
<dbReference type="Proteomes" id="UP001332243">
    <property type="component" value="Unassembled WGS sequence"/>
</dbReference>
<feature type="transmembrane region" description="Helical" evidence="1">
    <location>
        <begin position="71"/>
        <end position="90"/>
    </location>
</feature>
<keyword evidence="1" id="KW-1133">Transmembrane helix</keyword>
<evidence type="ECO:0000313" key="2">
    <source>
        <dbReference type="EMBL" id="MEE6257372.1"/>
    </source>
</evidence>
<accession>A0ABU7RLJ0</accession>
<gene>
    <name evidence="2" type="ORF">V1633_02575</name>
</gene>
<protein>
    <submittedName>
        <fullName evidence="2">DUF6232 family protein</fullName>
    </submittedName>
</protein>
<dbReference type="EMBL" id="JAZGQK010000002">
    <property type="protein sequence ID" value="MEE6257372.1"/>
    <property type="molecule type" value="Genomic_DNA"/>
</dbReference>
<feature type="transmembrane region" description="Helical" evidence="1">
    <location>
        <begin position="102"/>
        <end position="120"/>
    </location>
</feature>
<comment type="caution">
    <text evidence="2">The sequence shown here is derived from an EMBL/GenBank/DDBJ whole genome shotgun (WGS) entry which is preliminary data.</text>
</comment>
<keyword evidence="1" id="KW-0812">Transmembrane</keyword>
<keyword evidence="3" id="KW-1185">Reference proteome</keyword>
<proteinExistence type="predicted"/>
<organism evidence="2 3">
    <name type="scientific">Plantactinospora sonchi</name>
    <dbReference type="NCBI Taxonomy" id="1544735"/>
    <lineage>
        <taxon>Bacteria</taxon>
        <taxon>Bacillati</taxon>
        <taxon>Actinomycetota</taxon>
        <taxon>Actinomycetes</taxon>
        <taxon>Micromonosporales</taxon>
        <taxon>Micromonosporaceae</taxon>
        <taxon>Plantactinospora</taxon>
    </lineage>
</organism>
<sequence length="184" mass="19976">MEARMEPTRPTSRPPDAQFDVPAIAVPRTSLDLYHQPGVRVTSESFLVGGRRFPIAELTHLQTARGPHDRLTLRAVLTTVAVLVGIGVALGYTGDLYQLPPAAYAGLGLAAFLPVGLAAAGHRWRPPAYELWGRYRGSVVLLFSSDQEREFGQVTRALIRARETARLGGLAYPPASESPYEPMG</sequence>
<dbReference type="InterPro" id="IPR045629">
    <property type="entry name" value="DUF6232"/>
</dbReference>